<dbReference type="InterPro" id="IPR011051">
    <property type="entry name" value="RmlC_Cupin_sf"/>
</dbReference>
<dbReference type="Pfam" id="PF15624">
    <property type="entry name" value="Mif2_N"/>
    <property type="match status" value="1"/>
</dbReference>
<feature type="compositionally biased region" description="Basic residues" evidence="5">
    <location>
        <begin position="544"/>
        <end position="553"/>
    </location>
</feature>
<dbReference type="FunCoup" id="I2GZ27">
    <property type="interactions" value="144"/>
</dbReference>
<keyword evidence="3" id="KW-0238">DNA-binding</keyword>
<dbReference type="HOGENOM" id="CLU_334995_0_0_1"/>
<evidence type="ECO:0000259" key="7">
    <source>
        <dbReference type="Pfam" id="PF15624"/>
    </source>
</evidence>
<dbReference type="eggNOG" id="ENOG502S47H">
    <property type="taxonomic scope" value="Eukaryota"/>
</dbReference>
<feature type="region of interest" description="Disordered" evidence="5">
    <location>
        <begin position="389"/>
        <end position="409"/>
    </location>
</feature>
<keyword evidence="4" id="KW-0539">Nucleus</keyword>
<dbReference type="Proteomes" id="UP000002866">
    <property type="component" value="Chromosome 2"/>
</dbReference>
<feature type="domain" description="Mif2/CENP-C cupin" evidence="6">
    <location>
        <begin position="631"/>
        <end position="716"/>
    </location>
</feature>
<dbReference type="PANTHER" id="PTHR16684">
    <property type="entry name" value="CENTROMERE PROTEIN C"/>
    <property type="match status" value="1"/>
</dbReference>
<organism evidence="8 9">
    <name type="scientific">Henningerozyma blattae (strain ATCC 34711 / CBS 6284 / DSM 70876 / NBRC 10599 / NRRL Y-10934 / UCD 77-7)</name>
    <name type="common">Yeast</name>
    <name type="synonym">Tetrapisispora blattae</name>
    <dbReference type="NCBI Taxonomy" id="1071380"/>
    <lineage>
        <taxon>Eukaryota</taxon>
        <taxon>Fungi</taxon>
        <taxon>Dikarya</taxon>
        <taxon>Ascomycota</taxon>
        <taxon>Saccharomycotina</taxon>
        <taxon>Saccharomycetes</taxon>
        <taxon>Saccharomycetales</taxon>
        <taxon>Saccharomycetaceae</taxon>
        <taxon>Henningerozyma</taxon>
    </lineage>
</organism>
<dbReference type="InterPro" id="IPR014710">
    <property type="entry name" value="RmlC-like_jellyroll"/>
</dbReference>
<feature type="compositionally biased region" description="Basic and acidic residues" evidence="5">
    <location>
        <begin position="533"/>
        <end position="543"/>
    </location>
</feature>
<dbReference type="OMA" id="YEDHEID"/>
<feature type="compositionally biased region" description="Acidic residues" evidence="5">
    <location>
        <begin position="32"/>
        <end position="46"/>
    </location>
</feature>
<dbReference type="InterPro" id="IPR025974">
    <property type="entry name" value="Mif2/CENP-C_cupin"/>
</dbReference>
<evidence type="ECO:0000256" key="1">
    <source>
        <dbReference type="ARBA" id="ARBA00004123"/>
    </source>
</evidence>
<dbReference type="GeneID" id="14493948"/>
<dbReference type="InParanoid" id="I2GZ27"/>
<evidence type="ECO:0000256" key="3">
    <source>
        <dbReference type="ARBA" id="ARBA00023125"/>
    </source>
</evidence>
<reference evidence="8 9" key="1">
    <citation type="journal article" date="2011" name="Proc. Natl. Acad. Sci. U.S.A.">
        <title>Evolutionary erosion of yeast sex chromosomes by mating-type switching accidents.</title>
        <authorList>
            <person name="Gordon J.L."/>
            <person name="Armisen D."/>
            <person name="Proux-Wera E."/>
            <person name="Oheigeartaigh S.S."/>
            <person name="Byrne K.P."/>
            <person name="Wolfe K.H."/>
        </authorList>
    </citation>
    <scope>NUCLEOTIDE SEQUENCE [LARGE SCALE GENOMIC DNA]</scope>
    <source>
        <strain evidence="9">ATCC 34711 / CBS 6284 / DSM 70876 / NBRC 10599 / NRRL Y-10934 / UCD 77-7</strain>
    </source>
</reference>
<dbReference type="OrthoDB" id="1939643at2759"/>
<feature type="domain" description="Mif2 N-terminal" evidence="7">
    <location>
        <begin position="4"/>
        <end position="85"/>
    </location>
</feature>
<evidence type="ECO:0000256" key="4">
    <source>
        <dbReference type="ARBA" id="ARBA00023242"/>
    </source>
</evidence>
<sequence>MELFNLGTRSRKIGLTIRRKISKDEYSMENVDDFFNDDEDDQENAYDDTTSGSNIFSSLNNNNTNTNNNSRQPEPNRVSSALNNNNVRNSNIKNRRHSRMSNSFIIDNLSSATDVQINYNDNTNIENAHNLDNDVIPTSGNMTITPPQSQVFLQRSTNNNQTQKHILPKNASSTLFKNYRTSNIPQNVINTPNYYTQDSNQNQLNTLNNNIPNLQPSTNISPNNNISQYQPYGDHGDGPQSDLPLDDIIPAPIDNNSPFINNEESFILPKKTTQLPLILITLAKIKKRLIYKKIWKLQILVFLKEQEELFVETNNPKRFIESSNHQLIDEIDRNKNIAEGEDEITTIEYEDHEIDEEEIRKHIDDLDKKEDGFELVSEEDEDYIDMETAGLSSSSSSDDDDYEDNQKPTHEQLEDAEKNMKMLKMLKFIKKQSSLMAATRARSNNDSSTQNLLTDSNFDIKTGLRKSKRIKIAPLDYWRNEKVVYTRKSKAPVLDIEKIITYEPTEEDFDENFQESTKRRVQNSKKRLDLKHRVENFSSDRPKGMRKRGRPPKPKNISTSTETSKDINEKLLSEIKSGSIEEAKWIKTGVLQNSSVNSQDDTDIDDKEIIAFSANSNLKEKTFKHGDEEFSLQIMSEKYKDLFASGIIKIPVGGKKNMTDSDHTFMNFHVIQGVLEVILNEKTFIVIEGSSFQIPIFNNYSFKNKGNNEVKMYFVQVSINNDILINEQTSFTNANIVSQNEDISKVSNNDDDDQFDFKIGNNHSTTIEDHSIKQVPDEQAPFIKMEQGADINVSSMEVEGGHVDGSDVNSNASILASNKIVDNILSSPNISRIKNLPINQSLTSMSMTDIGS</sequence>
<dbReference type="GO" id="GO:0051455">
    <property type="term" value="P:spindle attachment to meiosis I kinetochore"/>
    <property type="evidence" value="ECO:0007669"/>
    <property type="project" value="TreeGrafter"/>
</dbReference>
<dbReference type="GO" id="GO:0005634">
    <property type="term" value="C:nucleus"/>
    <property type="evidence" value="ECO:0007669"/>
    <property type="project" value="UniProtKB-SubCell"/>
</dbReference>
<evidence type="ECO:0000256" key="5">
    <source>
        <dbReference type="SAM" id="MobiDB-lite"/>
    </source>
</evidence>
<comment type="similarity">
    <text evidence="2">Belongs to the CENP-C/MIF2 family.</text>
</comment>
<dbReference type="Pfam" id="PF11699">
    <property type="entry name" value="CENP-C_C"/>
    <property type="match status" value="1"/>
</dbReference>
<feature type="compositionally biased region" description="Polar residues" evidence="5">
    <location>
        <begin position="49"/>
        <end position="59"/>
    </location>
</feature>
<dbReference type="GO" id="GO:0000776">
    <property type="term" value="C:kinetochore"/>
    <property type="evidence" value="ECO:0007669"/>
    <property type="project" value="InterPro"/>
</dbReference>
<name>I2GZ27_HENB6</name>
<dbReference type="PANTHER" id="PTHR16684:SF11">
    <property type="entry name" value="CENTROMERE PROTEIN C"/>
    <property type="match status" value="1"/>
</dbReference>
<dbReference type="RefSeq" id="XP_004178898.1">
    <property type="nucleotide sequence ID" value="XM_004178850.1"/>
</dbReference>
<evidence type="ECO:0000313" key="9">
    <source>
        <dbReference type="Proteomes" id="UP000002866"/>
    </source>
</evidence>
<comment type="subcellular location">
    <subcellularLocation>
        <location evidence="1">Nucleus</location>
    </subcellularLocation>
</comment>
<dbReference type="InterPro" id="IPR028386">
    <property type="entry name" value="CENP-C/Mif2/cnp3"/>
</dbReference>
<evidence type="ECO:0000256" key="2">
    <source>
        <dbReference type="ARBA" id="ARBA00010291"/>
    </source>
</evidence>
<dbReference type="InterPro" id="IPR028929">
    <property type="entry name" value="Mif2_N"/>
</dbReference>
<feature type="region of interest" description="Disordered" evidence="5">
    <location>
        <begin position="32"/>
        <end position="96"/>
    </location>
</feature>
<dbReference type="AlphaFoldDB" id="I2GZ27"/>
<dbReference type="Gene3D" id="2.60.120.10">
    <property type="entry name" value="Jelly Rolls"/>
    <property type="match status" value="1"/>
</dbReference>
<evidence type="ECO:0000313" key="8">
    <source>
        <dbReference type="EMBL" id="CCH59379.1"/>
    </source>
</evidence>
<feature type="region of interest" description="Disordered" evidence="5">
    <location>
        <begin position="533"/>
        <end position="564"/>
    </location>
</feature>
<dbReference type="GO" id="GO:0051315">
    <property type="term" value="P:attachment of mitotic spindle microtubules to kinetochore"/>
    <property type="evidence" value="ECO:0007669"/>
    <property type="project" value="TreeGrafter"/>
</dbReference>
<dbReference type="EMBL" id="HE806317">
    <property type="protein sequence ID" value="CCH59379.1"/>
    <property type="molecule type" value="Genomic_DNA"/>
</dbReference>
<protein>
    <submittedName>
        <fullName evidence="8">Uncharacterized protein</fullName>
    </submittedName>
</protein>
<feature type="compositionally biased region" description="Low complexity" evidence="5">
    <location>
        <begin position="76"/>
        <end position="92"/>
    </location>
</feature>
<dbReference type="GO" id="GO:0019237">
    <property type="term" value="F:centromeric DNA binding"/>
    <property type="evidence" value="ECO:0007669"/>
    <property type="project" value="InterPro"/>
</dbReference>
<gene>
    <name evidence="8" type="primary">TBLA0B05500</name>
    <name evidence="8" type="ORF">TBLA_0B05500</name>
</gene>
<feature type="compositionally biased region" description="Low complexity" evidence="5">
    <location>
        <begin position="60"/>
        <end position="69"/>
    </location>
</feature>
<dbReference type="CDD" id="cd06993">
    <property type="entry name" value="cupin_CENP-C_C"/>
    <property type="match status" value="1"/>
</dbReference>
<proteinExistence type="inferred from homology"/>
<dbReference type="GO" id="GO:0051382">
    <property type="term" value="P:kinetochore assembly"/>
    <property type="evidence" value="ECO:0007669"/>
    <property type="project" value="InterPro"/>
</dbReference>
<evidence type="ECO:0000259" key="6">
    <source>
        <dbReference type="Pfam" id="PF11699"/>
    </source>
</evidence>
<accession>I2GZ27</accession>
<keyword evidence="9" id="KW-1185">Reference proteome</keyword>
<dbReference type="STRING" id="1071380.I2GZ27"/>
<dbReference type="KEGG" id="tbl:TBLA_0B05500"/>
<dbReference type="SUPFAM" id="SSF51182">
    <property type="entry name" value="RmlC-like cupins"/>
    <property type="match status" value="1"/>
</dbReference>